<dbReference type="PANTHER" id="PTHR18968:SF167">
    <property type="entry name" value="ACETOLACTATE SYNTHASE LARGE SUBUNIT ILVB2-RELATED"/>
    <property type="match status" value="1"/>
</dbReference>
<dbReference type="Pfam" id="PF02775">
    <property type="entry name" value="TPP_enzyme_C"/>
    <property type="match status" value="1"/>
</dbReference>
<dbReference type="Gene3D" id="3.40.50.1220">
    <property type="entry name" value="TPP-binding domain"/>
    <property type="match status" value="1"/>
</dbReference>
<dbReference type="PANTHER" id="PTHR18968">
    <property type="entry name" value="THIAMINE PYROPHOSPHATE ENZYMES"/>
    <property type="match status" value="1"/>
</dbReference>
<gene>
    <name evidence="5" type="ORF">RKE40_14650</name>
</gene>
<dbReference type="Gene3D" id="3.40.50.970">
    <property type="match status" value="2"/>
</dbReference>
<dbReference type="Proteomes" id="UP001254257">
    <property type="component" value="Unassembled WGS sequence"/>
</dbReference>
<name>A0ABU3S8Q4_9HYPH</name>
<sequence length="586" mass="63170">MHSETGAAATTERWGSDVVAETIRALGYRHVALVPGASFRGLHDSLVNHLGNHDPAMIVCLHEEHAVAIADGFSRVAQEPMAVILHSNVGLMHATMTIFNAWCDRRPMLIIGATGPVDAHRRRPWIDWIHTARDQGALVRHYTKWDDQPASAEAAVESLLRADQIARTAPTGPVYVCLDAEMQEARLDREVAVPDVRRFAPPRPAAAPAEDLAATLAILRAAKAPVLLVGRVSRSCADWQRRIALAERLGATVLTTTHNAPGFPTEHALHGLAPVGERPNEAEMVLLRAADAIISLDWHDLAGFLSARCGASQTQKPLDIPIVHCSLDGHVANGWSMDHQALPASDVRVAADPDRFVAQLLEATGADWGPAAPLIPADQHWTLGAPTGPDRSAVFNSEQLAFTLSEFAGDREITFARLSFGWPRSACRFRTPLDFLGKDGGGAVGTGPGHSIGAAIALRDSGRMTIGVIGDGDYLMGVNALWTASHQRVPLLLVIANNRSYFNDEVHQERMARQRGRPVENKWIGQRLDDPPPDLIGLARSQGFEGGAPVRSVDELIAELERGAAVVAAGGRYIIDALIVPGYSDR</sequence>
<dbReference type="SUPFAM" id="SSF52467">
    <property type="entry name" value="DHS-like NAD/FAD-binding domain"/>
    <property type="match status" value="1"/>
</dbReference>
<evidence type="ECO:0000313" key="5">
    <source>
        <dbReference type="EMBL" id="MDU0341134.1"/>
    </source>
</evidence>
<dbReference type="InterPro" id="IPR012001">
    <property type="entry name" value="Thiamin_PyroP_enz_TPP-bd_dom"/>
</dbReference>
<evidence type="ECO:0000313" key="6">
    <source>
        <dbReference type="Proteomes" id="UP001254257"/>
    </source>
</evidence>
<feature type="domain" description="Thiamine pyrophosphate enzyme N-terminal TPP-binding" evidence="4">
    <location>
        <begin position="14"/>
        <end position="121"/>
    </location>
</feature>
<keyword evidence="2" id="KW-0786">Thiamine pyrophosphate</keyword>
<comment type="caution">
    <text evidence="5">The sequence shown here is derived from an EMBL/GenBank/DDBJ whole genome shotgun (WGS) entry which is preliminary data.</text>
</comment>
<evidence type="ECO:0000259" key="4">
    <source>
        <dbReference type="Pfam" id="PF02776"/>
    </source>
</evidence>
<dbReference type="EMBL" id="JAWDID010000020">
    <property type="protein sequence ID" value="MDU0341134.1"/>
    <property type="molecule type" value="Genomic_DNA"/>
</dbReference>
<dbReference type="InterPro" id="IPR029061">
    <property type="entry name" value="THDP-binding"/>
</dbReference>
<dbReference type="SUPFAM" id="SSF52518">
    <property type="entry name" value="Thiamin diphosphate-binding fold (THDP-binding)"/>
    <property type="match status" value="2"/>
</dbReference>
<dbReference type="CDD" id="cd07035">
    <property type="entry name" value="TPP_PYR_POX_like"/>
    <property type="match status" value="1"/>
</dbReference>
<keyword evidence="6" id="KW-1185">Reference proteome</keyword>
<organism evidence="5 6">
    <name type="scientific">Bosea rubneri</name>
    <dbReference type="NCBI Taxonomy" id="3075434"/>
    <lineage>
        <taxon>Bacteria</taxon>
        <taxon>Pseudomonadati</taxon>
        <taxon>Pseudomonadota</taxon>
        <taxon>Alphaproteobacteria</taxon>
        <taxon>Hyphomicrobiales</taxon>
        <taxon>Boseaceae</taxon>
        <taxon>Bosea</taxon>
    </lineage>
</organism>
<evidence type="ECO:0000256" key="2">
    <source>
        <dbReference type="ARBA" id="ARBA00023052"/>
    </source>
</evidence>
<dbReference type="InterPro" id="IPR029035">
    <property type="entry name" value="DHS-like_NAD/FAD-binding_dom"/>
</dbReference>
<evidence type="ECO:0000259" key="3">
    <source>
        <dbReference type="Pfam" id="PF02775"/>
    </source>
</evidence>
<reference evidence="5 6" key="1">
    <citation type="submission" date="2023-09" db="EMBL/GenBank/DDBJ databases">
        <title>Whole genome shotgun sequencing (WGS) of Bosea sp. ZW T0_25, isolated from stored onions (Allium cepa).</title>
        <authorList>
            <person name="Stoll D.A."/>
            <person name="Huch M."/>
        </authorList>
    </citation>
    <scope>NUCLEOTIDE SEQUENCE [LARGE SCALE GENOMIC DNA]</scope>
    <source>
        <strain evidence="5 6">ZW T0_25</strain>
    </source>
</reference>
<feature type="domain" description="Thiamine pyrophosphate enzyme TPP-binding" evidence="3">
    <location>
        <begin position="424"/>
        <end position="568"/>
    </location>
</feature>
<accession>A0ABU3S8Q4</accession>
<dbReference type="InterPro" id="IPR011766">
    <property type="entry name" value="TPP_enzyme_TPP-bd"/>
</dbReference>
<protein>
    <submittedName>
        <fullName evidence="5">Thiamine pyrophosphate-binding protein</fullName>
    </submittedName>
</protein>
<dbReference type="Pfam" id="PF02776">
    <property type="entry name" value="TPP_enzyme_N"/>
    <property type="match status" value="1"/>
</dbReference>
<proteinExistence type="inferred from homology"/>
<dbReference type="RefSeq" id="WP_316018968.1">
    <property type="nucleotide sequence ID" value="NZ_JAWDID010000020.1"/>
</dbReference>
<evidence type="ECO:0000256" key="1">
    <source>
        <dbReference type="ARBA" id="ARBA00007812"/>
    </source>
</evidence>
<dbReference type="InterPro" id="IPR045229">
    <property type="entry name" value="TPP_enz"/>
</dbReference>
<comment type="similarity">
    <text evidence="1">Belongs to the TPP enzyme family.</text>
</comment>